<feature type="transmembrane region" description="Helical" evidence="6">
    <location>
        <begin position="95"/>
        <end position="115"/>
    </location>
</feature>
<comment type="subcellular location">
    <subcellularLocation>
        <location evidence="1">Membrane</location>
        <topology evidence="1">Multi-pass membrane protein</topology>
    </subcellularLocation>
</comment>
<keyword evidence="8" id="KW-1185">Reference proteome</keyword>
<feature type="transmembrane region" description="Helical" evidence="6">
    <location>
        <begin position="39"/>
        <end position="58"/>
    </location>
</feature>
<dbReference type="Pfam" id="PF02361">
    <property type="entry name" value="CbiQ"/>
    <property type="match status" value="1"/>
</dbReference>
<keyword evidence="5 6" id="KW-0472">Membrane</keyword>
<dbReference type="OrthoDB" id="5868344at2"/>
<evidence type="ECO:0000256" key="4">
    <source>
        <dbReference type="ARBA" id="ARBA00022989"/>
    </source>
</evidence>
<evidence type="ECO:0000256" key="2">
    <source>
        <dbReference type="ARBA" id="ARBA00008564"/>
    </source>
</evidence>
<gene>
    <name evidence="7" type="ORF">SAE02_03070</name>
</gene>
<feature type="transmembrane region" description="Helical" evidence="6">
    <location>
        <begin position="135"/>
        <end position="153"/>
    </location>
</feature>
<dbReference type="GO" id="GO:0005886">
    <property type="term" value="C:plasma membrane"/>
    <property type="evidence" value="ECO:0007669"/>
    <property type="project" value="TreeGrafter"/>
</dbReference>
<evidence type="ECO:0000256" key="5">
    <source>
        <dbReference type="ARBA" id="ARBA00023136"/>
    </source>
</evidence>
<dbReference type="CDD" id="cd16914">
    <property type="entry name" value="EcfT"/>
    <property type="match status" value="1"/>
</dbReference>
<keyword evidence="3 6" id="KW-0812">Transmembrane</keyword>
<feature type="transmembrane region" description="Helical" evidence="6">
    <location>
        <begin position="12"/>
        <end position="32"/>
    </location>
</feature>
<evidence type="ECO:0000313" key="7">
    <source>
        <dbReference type="EMBL" id="GEO36159.1"/>
    </source>
</evidence>
<comment type="caution">
    <text evidence="7">The sequence shown here is derived from an EMBL/GenBank/DDBJ whole genome shotgun (WGS) entry which is preliminary data.</text>
</comment>
<evidence type="ECO:0000256" key="6">
    <source>
        <dbReference type="SAM" id="Phobius"/>
    </source>
</evidence>
<dbReference type="PANTHER" id="PTHR33514:SF13">
    <property type="entry name" value="PROTEIN ABCI12, CHLOROPLASTIC"/>
    <property type="match status" value="1"/>
</dbReference>
<dbReference type="RefSeq" id="WP_044425663.1">
    <property type="nucleotide sequence ID" value="NZ_BJYZ01000002.1"/>
</dbReference>
<evidence type="ECO:0000313" key="8">
    <source>
        <dbReference type="Proteomes" id="UP000321523"/>
    </source>
</evidence>
<dbReference type="EMBL" id="BJYZ01000002">
    <property type="protein sequence ID" value="GEO36159.1"/>
    <property type="molecule type" value="Genomic_DNA"/>
</dbReference>
<keyword evidence="4 6" id="KW-1133">Transmembrane helix</keyword>
<organism evidence="7 8">
    <name type="scientific">Skermanella aerolata</name>
    <dbReference type="NCBI Taxonomy" id="393310"/>
    <lineage>
        <taxon>Bacteria</taxon>
        <taxon>Pseudomonadati</taxon>
        <taxon>Pseudomonadota</taxon>
        <taxon>Alphaproteobacteria</taxon>
        <taxon>Rhodospirillales</taxon>
        <taxon>Azospirillaceae</taxon>
        <taxon>Skermanella</taxon>
    </lineage>
</organism>
<proteinExistence type="inferred from homology"/>
<accession>A0A512DI44</accession>
<dbReference type="AlphaFoldDB" id="A0A512DI44"/>
<comment type="similarity">
    <text evidence="2">Belongs to the CbiQ family.</text>
</comment>
<dbReference type="PANTHER" id="PTHR33514">
    <property type="entry name" value="PROTEIN ABCI12, CHLOROPLASTIC"/>
    <property type="match status" value="1"/>
</dbReference>
<name>A0A512DI44_9PROT</name>
<dbReference type="Proteomes" id="UP000321523">
    <property type="component" value="Unassembled WGS sequence"/>
</dbReference>
<dbReference type="InterPro" id="IPR003339">
    <property type="entry name" value="ABC/ECF_trnsptr_transmembrane"/>
</dbReference>
<sequence length="199" mass="21451">MLGLYIDRNSAIHALAPGVKMLALALSALALIAVDNWRVLAAVLTAVLGLFAVARLPAREVVAQLRPVLFLALFFFAVHALLVSWQSGLVTVLRFTILVSLAVGITLTTRVSHMVDALESGLRPLRFIGVNPAKISLMISLAIRFVPLLVDLVREIRAAQQARGLERSVTAVAVPLIVKTLRMASVLTDAIEARGYDPD</sequence>
<protein>
    <submittedName>
        <fullName evidence="7">Cobalt ABC transporter</fullName>
    </submittedName>
</protein>
<evidence type="ECO:0000256" key="3">
    <source>
        <dbReference type="ARBA" id="ARBA00022692"/>
    </source>
</evidence>
<reference evidence="7 8" key="1">
    <citation type="submission" date="2019-07" db="EMBL/GenBank/DDBJ databases">
        <title>Whole genome shotgun sequence of Skermanella aerolata NBRC 106429.</title>
        <authorList>
            <person name="Hosoyama A."/>
            <person name="Uohara A."/>
            <person name="Ohji S."/>
            <person name="Ichikawa N."/>
        </authorList>
    </citation>
    <scope>NUCLEOTIDE SEQUENCE [LARGE SCALE GENOMIC DNA]</scope>
    <source>
        <strain evidence="7 8">NBRC 106429</strain>
    </source>
</reference>
<feature type="transmembrane region" description="Helical" evidence="6">
    <location>
        <begin position="64"/>
        <end position="83"/>
    </location>
</feature>
<evidence type="ECO:0000256" key="1">
    <source>
        <dbReference type="ARBA" id="ARBA00004141"/>
    </source>
</evidence>